<keyword evidence="2" id="KW-1185">Reference proteome</keyword>
<comment type="caution">
    <text evidence="1">The sequence shown here is derived from an EMBL/GenBank/DDBJ whole genome shotgun (WGS) entry which is preliminary data.</text>
</comment>
<gene>
    <name evidence="1" type="ORF">HNQ51_003377</name>
</gene>
<protein>
    <submittedName>
        <fullName evidence="1">Uncharacterized protein</fullName>
    </submittedName>
</protein>
<sequence>MQFEELDAGDYRIYAGAIERAPGPGFCAALVVVRKAAKGQRDEVFRDEDVGAGYPWPSAQEALRFALQRGRDVVMCRTGLQRSKATQPINA</sequence>
<reference evidence="1 2" key="1">
    <citation type="submission" date="2020-08" db="EMBL/GenBank/DDBJ databases">
        <title>Genomic Encyclopedia of Type Strains, Phase IV (KMG-IV): sequencing the most valuable type-strain genomes for metagenomic binning, comparative biology and taxonomic classification.</title>
        <authorList>
            <person name="Goeker M."/>
        </authorList>
    </citation>
    <scope>NUCLEOTIDE SEQUENCE [LARGE SCALE GENOMIC DNA]</scope>
    <source>
        <strain evidence="1 2">DSM 23958</strain>
    </source>
</reference>
<dbReference type="OrthoDB" id="9153999at2"/>
<evidence type="ECO:0000313" key="2">
    <source>
        <dbReference type="Proteomes" id="UP000554837"/>
    </source>
</evidence>
<dbReference type="Proteomes" id="UP000554837">
    <property type="component" value="Unassembled WGS sequence"/>
</dbReference>
<dbReference type="RefSeq" id="WP_138856276.1">
    <property type="nucleotide sequence ID" value="NZ_CP040709.1"/>
</dbReference>
<organism evidence="1 2">
    <name type="scientific">Inhella inkyongensis</name>
    <dbReference type="NCBI Taxonomy" id="392593"/>
    <lineage>
        <taxon>Bacteria</taxon>
        <taxon>Pseudomonadati</taxon>
        <taxon>Pseudomonadota</taxon>
        <taxon>Betaproteobacteria</taxon>
        <taxon>Burkholderiales</taxon>
        <taxon>Sphaerotilaceae</taxon>
        <taxon>Inhella</taxon>
    </lineage>
</organism>
<dbReference type="AlphaFoldDB" id="A0A840SAK8"/>
<dbReference type="EMBL" id="JACHHO010000006">
    <property type="protein sequence ID" value="MBB5206046.1"/>
    <property type="molecule type" value="Genomic_DNA"/>
</dbReference>
<accession>A0A840SAK8</accession>
<proteinExistence type="predicted"/>
<evidence type="ECO:0000313" key="1">
    <source>
        <dbReference type="EMBL" id="MBB5206046.1"/>
    </source>
</evidence>
<name>A0A840SAK8_9BURK</name>